<organism evidence="2 3">
    <name type="scientific">Artemia franciscana</name>
    <name type="common">Brine shrimp</name>
    <name type="synonym">Artemia sanfranciscana</name>
    <dbReference type="NCBI Taxonomy" id="6661"/>
    <lineage>
        <taxon>Eukaryota</taxon>
        <taxon>Metazoa</taxon>
        <taxon>Ecdysozoa</taxon>
        <taxon>Arthropoda</taxon>
        <taxon>Crustacea</taxon>
        <taxon>Branchiopoda</taxon>
        <taxon>Anostraca</taxon>
        <taxon>Artemiidae</taxon>
        <taxon>Artemia</taxon>
    </lineage>
</organism>
<gene>
    <name evidence="2" type="ORF">QYM36_019833</name>
</gene>
<reference evidence="2" key="1">
    <citation type="submission" date="2023-07" db="EMBL/GenBank/DDBJ databases">
        <title>Chromosome-level genome assembly of Artemia franciscana.</title>
        <authorList>
            <person name="Jo E."/>
        </authorList>
    </citation>
    <scope>NUCLEOTIDE SEQUENCE</scope>
    <source>
        <tissue evidence="2">Whole body</tissue>
    </source>
</reference>
<keyword evidence="3" id="KW-1185">Reference proteome</keyword>
<proteinExistence type="predicted"/>
<evidence type="ECO:0000313" key="2">
    <source>
        <dbReference type="EMBL" id="KAK2701521.1"/>
    </source>
</evidence>
<protein>
    <submittedName>
        <fullName evidence="2">Uncharacterized protein</fullName>
    </submittedName>
</protein>
<feature type="compositionally biased region" description="Basic and acidic residues" evidence="1">
    <location>
        <begin position="75"/>
        <end position="93"/>
    </location>
</feature>
<dbReference type="EMBL" id="JAVRJZ010004133">
    <property type="protein sequence ID" value="KAK2701521.1"/>
    <property type="molecule type" value="Genomic_DNA"/>
</dbReference>
<evidence type="ECO:0000256" key="1">
    <source>
        <dbReference type="SAM" id="MobiDB-lite"/>
    </source>
</evidence>
<feature type="region of interest" description="Disordered" evidence="1">
    <location>
        <begin position="75"/>
        <end position="97"/>
    </location>
</feature>
<sequence length="174" mass="19743">IWNDDLQNDENIKQILEETQRKVRLIILLEEVKSEEGKQKMLTSSCQQNSGKVSIEQKIKDLELKLGIRQNETLFSEKSKDNGAKKPKAEKGNPMKQDNATILEAQEYNTPKIVDILSHETNIFSEKTTVRNNANLERILPAFVNDSELVTTDAFDSNRNTEKNIQNSAGIGLE</sequence>
<name>A0AA88H9P8_ARTSF</name>
<dbReference type="Proteomes" id="UP001187531">
    <property type="component" value="Unassembled WGS sequence"/>
</dbReference>
<dbReference type="AlphaFoldDB" id="A0AA88H9P8"/>
<accession>A0AA88H9P8</accession>
<evidence type="ECO:0000313" key="3">
    <source>
        <dbReference type="Proteomes" id="UP001187531"/>
    </source>
</evidence>
<feature type="non-terminal residue" evidence="2">
    <location>
        <position position="1"/>
    </location>
</feature>
<comment type="caution">
    <text evidence="2">The sequence shown here is derived from an EMBL/GenBank/DDBJ whole genome shotgun (WGS) entry which is preliminary data.</text>
</comment>